<dbReference type="HOGENOM" id="CLU_2235970_0_0_1"/>
<dbReference type="VEuPathDB" id="FungiDB:MCYG_03417"/>
<protein>
    <submittedName>
        <fullName evidence="2">Uncharacterized protein</fullName>
    </submittedName>
</protein>
<sequence length="105" mass="11749">MTLRVTSLFQLLNLYQRQTQLIFASTLSVFRRELTVLREIIPASSRHATHTPSFSPKDGARTPEPSNQQSDSLNITTRRPSNRNETYISGPERGAEGPAPIESPI</sequence>
<dbReference type="Proteomes" id="UP000002035">
    <property type="component" value="Unassembled WGS sequence"/>
</dbReference>
<name>C5FLM6_ARTOC</name>
<keyword evidence="3" id="KW-1185">Reference proteome</keyword>
<gene>
    <name evidence="2" type="ORF">MCYG_03417</name>
</gene>
<feature type="region of interest" description="Disordered" evidence="1">
    <location>
        <begin position="41"/>
        <end position="105"/>
    </location>
</feature>
<feature type="compositionally biased region" description="Polar residues" evidence="1">
    <location>
        <begin position="64"/>
        <end position="87"/>
    </location>
</feature>
<dbReference type="GeneID" id="9222629"/>
<evidence type="ECO:0000313" key="3">
    <source>
        <dbReference type="Proteomes" id="UP000002035"/>
    </source>
</evidence>
<accession>C5FLM6</accession>
<dbReference type="AlphaFoldDB" id="C5FLM6"/>
<proteinExistence type="predicted"/>
<reference evidence="3" key="1">
    <citation type="journal article" date="2012" name="MBio">
        <title>Comparative genome analysis of Trichophyton rubrum and related dermatophytes reveals candidate genes involved in infection.</title>
        <authorList>
            <person name="Martinez D.A."/>
            <person name="Oliver B.G."/>
            <person name="Graeser Y."/>
            <person name="Goldberg J.M."/>
            <person name="Li W."/>
            <person name="Martinez-Rossi N.M."/>
            <person name="Monod M."/>
            <person name="Shelest E."/>
            <person name="Barton R.C."/>
            <person name="Birch E."/>
            <person name="Brakhage A.A."/>
            <person name="Chen Z."/>
            <person name="Gurr S.J."/>
            <person name="Heiman D."/>
            <person name="Heitman J."/>
            <person name="Kosti I."/>
            <person name="Rossi A."/>
            <person name="Saif S."/>
            <person name="Samalova M."/>
            <person name="Saunders C.W."/>
            <person name="Shea T."/>
            <person name="Summerbell R.C."/>
            <person name="Xu J."/>
            <person name="Young S."/>
            <person name="Zeng Q."/>
            <person name="Birren B.W."/>
            <person name="Cuomo C.A."/>
            <person name="White T.C."/>
        </authorList>
    </citation>
    <scope>NUCLEOTIDE SEQUENCE [LARGE SCALE GENOMIC DNA]</scope>
    <source>
        <strain evidence="3">ATCC MYA-4605 / CBS 113480</strain>
    </source>
</reference>
<organism evidence="2 3">
    <name type="scientific">Arthroderma otae (strain ATCC MYA-4605 / CBS 113480)</name>
    <name type="common">Microsporum canis</name>
    <dbReference type="NCBI Taxonomy" id="554155"/>
    <lineage>
        <taxon>Eukaryota</taxon>
        <taxon>Fungi</taxon>
        <taxon>Dikarya</taxon>
        <taxon>Ascomycota</taxon>
        <taxon>Pezizomycotina</taxon>
        <taxon>Eurotiomycetes</taxon>
        <taxon>Eurotiomycetidae</taxon>
        <taxon>Onygenales</taxon>
        <taxon>Arthrodermataceae</taxon>
        <taxon>Microsporum</taxon>
    </lineage>
</organism>
<evidence type="ECO:0000256" key="1">
    <source>
        <dbReference type="SAM" id="MobiDB-lite"/>
    </source>
</evidence>
<dbReference type="RefSeq" id="XP_002847911.1">
    <property type="nucleotide sequence ID" value="XM_002847865.1"/>
</dbReference>
<evidence type="ECO:0000313" key="2">
    <source>
        <dbReference type="EMBL" id="EEQ30598.1"/>
    </source>
</evidence>
<dbReference type="EMBL" id="DS995703">
    <property type="protein sequence ID" value="EEQ30598.1"/>
    <property type="molecule type" value="Genomic_DNA"/>
</dbReference>